<evidence type="ECO:0000256" key="1">
    <source>
        <dbReference type="ARBA" id="ARBA00006217"/>
    </source>
</evidence>
<dbReference type="PROSITE" id="PS00704">
    <property type="entry name" value="PROK_CO2_ANHYDRASE_1"/>
    <property type="match status" value="1"/>
</dbReference>
<accession>A0A2P7NR58</accession>
<name>A0A2P7NR58_9PROT</name>
<dbReference type="PANTHER" id="PTHR11002:SF79">
    <property type="entry name" value="CARBONIC ANHYDRASE 2"/>
    <property type="match status" value="1"/>
</dbReference>
<dbReference type="InterPro" id="IPR001765">
    <property type="entry name" value="Carbonic_anhydrase"/>
</dbReference>
<dbReference type="Pfam" id="PF00484">
    <property type="entry name" value="Pro_CA"/>
    <property type="match status" value="1"/>
</dbReference>
<dbReference type="GO" id="GO:0015976">
    <property type="term" value="P:carbon utilization"/>
    <property type="evidence" value="ECO:0007669"/>
    <property type="project" value="InterPro"/>
</dbReference>
<comment type="function">
    <text evidence="7">Reversible hydration of carbon dioxide.</text>
</comment>
<keyword evidence="8" id="KW-0472">Membrane</keyword>
<dbReference type="EC" id="4.2.1.1" evidence="2 7"/>
<dbReference type="SMART" id="SM00947">
    <property type="entry name" value="Pro_CA"/>
    <property type="match status" value="1"/>
</dbReference>
<evidence type="ECO:0000256" key="8">
    <source>
        <dbReference type="SAM" id="Phobius"/>
    </source>
</evidence>
<keyword evidence="8" id="KW-0812">Transmembrane</keyword>
<evidence type="ECO:0000313" key="9">
    <source>
        <dbReference type="EMBL" id="PSJ15953.1"/>
    </source>
</evidence>
<dbReference type="Gene3D" id="3.40.1050.10">
    <property type="entry name" value="Carbonic anhydrase"/>
    <property type="match status" value="1"/>
</dbReference>
<dbReference type="OrthoDB" id="9797527at2"/>
<keyword evidence="10" id="KW-1185">Reference proteome</keyword>
<evidence type="ECO:0000256" key="5">
    <source>
        <dbReference type="ARBA" id="ARBA00048348"/>
    </source>
</evidence>
<keyword evidence="8" id="KW-1133">Transmembrane helix</keyword>
<sequence length="257" mass="28039">MCYIFNQKDENLQHDLRKRSFLKIALAGTLGLGMFGGGIVMASEKKPLQTASSKVVPEPENVLTPEKALERLMEGNKRHEAGLSIESPHKHTPKDAHMKGQNPYAAILGCADSRVGPEHCFDESHGDLFVARVAGNYITIDFLATLEYAVSVLHTPLIMVLGHEKCGAVKAAMDSINKNEQFEGHIQTMATALLPAVRAAKKIPGELYDNTVIMNVKLAVAELKKSTPIFNQLVKDKKLLIVGGVYRIGTGRVVLVT</sequence>
<dbReference type="InterPro" id="IPR036874">
    <property type="entry name" value="Carbonic_anhydrase_sf"/>
</dbReference>
<keyword evidence="4 7" id="KW-0456">Lyase</keyword>
<dbReference type="PROSITE" id="PS00705">
    <property type="entry name" value="PROK_CO2_ANHYDRASE_2"/>
    <property type="match status" value="1"/>
</dbReference>
<evidence type="ECO:0000256" key="4">
    <source>
        <dbReference type="ARBA" id="ARBA00023239"/>
    </source>
</evidence>
<dbReference type="AlphaFoldDB" id="A0A2P7NR58"/>
<dbReference type="CDD" id="cd03378">
    <property type="entry name" value="beta_CA_cladeC"/>
    <property type="match status" value="1"/>
</dbReference>
<feature type="transmembrane region" description="Helical" evidence="8">
    <location>
        <begin position="21"/>
        <end position="42"/>
    </location>
</feature>
<feature type="binding site" evidence="6">
    <location>
        <position position="112"/>
    </location>
    <ligand>
        <name>Zn(2+)</name>
        <dbReference type="ChEBI" id="CHEBI:29105"/>
    </ligand>
</feature>
<gene>
    <name evidence="9" type="ORF">C7H79_16190</name>
</gene>
<dbReference type="GO" id="GO:0008270">
    <property type="term" value="F:zinc ion binding"/>
    <property type="evidence" value="ECO:0007669"/>
    <property type="project" value="UniProtKB-UniRule"/>
</dbReference>
<evidence type="ECO:0000256" key="2">
    <source>
        <dbReference type="ARBA" id="ARBA00012925"/>
    </source>
</evidence>
<keyword evidence="3 6" id="KW-0862">Zinc</keyword>
<keyword evidence="6" id="KW-0479">Metal-binding</keyword>
<organism evidence="9 10">
    <name type="scientific">Nitrosomonas supralitoralis</name>
    <dbReference type="NCBI Taxonomy" id="2116706"/>
    <lineage>
        <taxon>Bacteria</taxon>
        <taxon>Pseudomonadati</taxon>
        <taxon>Pseudomonadota</taxon>
        <taxon>Betaproteobacteria</taxon>
        <taxon>Nitrosomonadales</taxon>
        <taxon>Nitrosomonadaceae</taxon>
        <taxon>Nitrosomonas</taxon>
    </lineage>
</organism>
<comment type="catalytic activity">
    <reaction evidence="5 7">
        <text>hydrogencarbonate + H(+) = CO2 + H2O</text>
        <dbReference type="Rhea" id="RHEA:10748"/>
        <dbReference type="ChEBI" id="CHEBI:15377"/>
        <dbReference type="ChEBI" id="CHEBI:15378"/>
        <dbReference type="ChEBI" id="CHEBI:16526"/>
        <dbReference type="ChEBI" id="CHEBI:17544"/>
        <dbReference type="EC" id="4.2.1.1"/>
    </reaction>
</comment>
<comment type="similarity">
    <text evidence="1 7">Belongs to the beta-class carbonic anhydrase family.</text>
</comment>
<dbReference type="EMBL" id="PXXU01000097">
    <property type="protein sequence ID" value="PSJ15953.1"/>
    <property type="molecule type" value="Genomic_DNA"/>
</dbReference>
<evidence type="ECO:0000256" key="6">
    <source>
        <dbReference type="PIRSR" id="PIRSR601765-1"/>
    </source>
</evidence>
<evidence type="ECO:0000256" key="3">
    <source>
        <dbReference type="ARBA" id="ARBA00022833"/>
    </source>
</evidence>
<dbReference type="SUPFAM" id="SSF53056">
    <property type="entry name" value="beta-carbonic anhydrase, cab"/>
    <property type="match status" value="1"/>
</dbReference>
<dbReference type="Proteomes" id="UP000241912">
    <property type="component" value="Unassembled WGS sequence"/>
</dbReference>
<dbReference type="PANTHER" id="PTHR11002">
    <property type="entry name" value="CARBONIC ANHYDRASE"/>
    <property type="match status" value="1"/>
</dbReference>
<feature type="binding site" evidence="6">
    <location>
        <position position="110"/>
    </location>
    <ligand>
        <name>Zn(2+)</name>
        <dbReference type="ChEBI" id="CHEBI:29105"/>
    </ligand>
</feature>
<proteinExistence type="inferred from homology"/>
<feature type="binding site" evidence="6">
    <location>
        <position position="163"/>
    </location>
    <ligand>
        <name>Zn(2+)</name>
        <dbReference type="ChEBI" id="CHEBI:29105"/>
    </ligand>
</feature>
<dbReference type="GO" id="GO:0004089">
    <property type="term" value="F:carbonate dehydratase activity"/>
    <property type="evidence" value="ECO:0007669"/>
    <property type="project" value="UniProtKB-UniRule"/>
</dbReference>
<evidence type="ECO:0000313" key="10">
    <source>
        <dbReference type="Proteomes" id="UP000241912"/>
    </source>
</evidence>
<reference evidence="9 10" key="1">
    <citation type="submission" date="2018-03" db="EMBL/GenBank/DDBJ databases">
        <title>Draft genome of Nitrosomonas supralitoralis APG5.</title>
        <authorList>
            <person name="Urakawa H."/>
            <person name="Lopez J.V."/>
        </authorList>
    </citation>
    <scope>NUCLEOTIDE SEQUENCE [LARGE SCALE GENOMIC DNA]</scope>
    <source>
        <strain evidence="9 10">APG5</strain>
    </source>
</reference>
<comment type="cofactor">
    <cofactor evidence="6">
        <name>Zn(2+)</name>
        <dbReference type="ChEBI" id="CHEBI:29105"/>
    </cofactor>
    <text evidence="6">Binds 1 zinc ion per subunit.</text>
</comment>
<comment type="caution">
    <text evidence="9">The sequence shown here is derived from an EMBL/GenBank/DDBJ whole genome shotgun (WGS) entry which is preliminary data.</text>
</comment>
<dbReference type="InterPro" id="IPR015892">
    <property type="entry name" value="Carbonic_anhydrase_CS"/>
</dbReference>
<dbReference type="RefSeq" id="WP_106708292.1">
    <property type="nucleotide sequence ID" value="NZ_PXXU01000097.1"/>
</dbReference>
<protein>
    <recommendedName>
        <fullName evidence="2 7">Carbonic anhydrase</fullName>
        <ecNumber evidence="2 7">4.2.1.1</ecNumber>
    </recommendedName>
    <alternativeName>
        <fullName evidence="7">Carbonate dehydratase</fullName>
    </alternativeName>
</protein>
<evidence type="ECO:0000256" key="7">
    <source>
        <dbReference type="RuleBase" id="RU003956"/>
    </source>
</evidence>
<feature type="binding site" evidence="6">
    <location>
        <position position="166"/>
    </location>
    <ligand>
        <name>Zn(2+)</name>
        <dbReference type="ChEBI" id="CHEBI:29105"/>
    </ligand>
</feature>